<evidence type="ECO:0000313" key="4">
    <source>
        <dbReference type="Proteomes" id="UP000279457"/>
    </source>
</evidence>
<dbReference type="AlphaFoldDB" id="A0A3N6S041"/>
<dbReference type="Gene3D" id="3.90.470.20">
    <property type="entry name" value="4'-phosphopantetheinyl transferase domain"/>
    <property type="match status" value="1"/>
</dbReference>
<organism evidence="3 4">
    <name type="scientific">Erwinia psidii</name>
    <dbReference type="NCBI Taxonomy" id="69224"/>
    <lineage>
        <taxon>Bacteria</taxon>
        <taxon>Pseudomonadati</taxon>
        <taxon>Pseudomonadota</taxon>
        <taxon>Gammaproteobacteria</taxon>
        <taxon>Enterobacterales</taxon>
        <taxon>Erwiniaceae</taxon>
        <taxon>Erwinia</taxon>
    </lineage>
</organism>
<reference evidence="3 4" key="1">
    <citation type="submission" date="2018-10" db="EMBL/GenBank/DDBJ databases">
        <title>Draft genome sequence for the type isolate of Erwinia psidii, agent causal of bacterial blight in guava (Psidium guajava) and wilt and die-back of Eucalyptus spp.</title>
        <authorList>
            <person name="Hermenegildo P.S."/>
            <person name="Santos S.A."/>
            <person name="Guimaraes L.M.S."/>
            <person name="Vidigal P.M.P."/>
            <person name="Pereira I.C."/>
            <person name="Badel J.L."/>
            <person name="Alfenas-Zerbini P."/>
            <person name="Ferreira M.A.S.V."/>
            <person name="Alfenas A.C."/>
        </authorList>
    </citation>
    <scope>NUCLEOTIDE SEQUENCE [LARGE SCALE GENOMIC DNA]</scope>
    <source>
        <strain evidence="3 4">IBSBF 435</strain>
    </source>
</reference>
<dbReference type="GO" id="GO:0008897">
    <property type="term" value="F:holo-[acyl-carrier-protein] synthase activity"/>
    <property type="evidence" value="ECO:0007669"/>
    <property type="project" value="InterPro"/>
</dbReference>
<comment type="caution">
    <text evidence="3">The sequence shown here is derived from an EMBL/GenBank/DDBJ whole genome shotgun (WGS) entry which is preliminary data.</text>
</comment>
<evidence type="ECO:0000313" key="3">
    <source>
        <dbReference type="EMBL" id="RQM38854.1"/>
    </source>
</evidence>
<sequence>MASHFARWPLIGASIRTYRLPSSVVNPPLILTERRKARYLAARSLLAELMWRVYGIPQLPSLAISCNGRPHFADPELPDFSIAYAGNIVGILLAEERGKTGLDMEIVRTHSRQTLEQQALKFSSGEKAWIKAQSDPNEAATQLWALRQSVLKLTGEKEQGNDSLRLHPASGRLRLETSADIQVISDVEPLIIWSCALSPGDVQLHLWEFNGAEHWKPLKDIQISARNMEPQMLRLTNLHK</sequence>
<protein>
    <submittedName>
        <fullName evidence="3">4'-phosphopantetheinyl transferase superfamily protein</fullName>
    </submittedName>
</protein>
<keyword evidence="4" id="KW-1185">Reference proteome</keyword>
<feature type="domain" description="4'-phosphopantetheinyl transferase" evidence="2">
    <location>
        <begin position="101"/>
        <end position="158"/>
    </location>
</feature>
<keyword evidence="1 3" id="KW-0808">Transferase</keyword>
<dbReference type="InterPro" id="IPR037143">
    <property type="entry name" value="4-PPantetheinyl_Trfase_dom_sf"/>
</dbReference>
<dbReference type="EMBL" id="RHHM01000004">
    <property type="protein sequence ID" value="RQM38854.1"/>
    <property type="molecule type" value="Genomic_DNA"/>
</dbReference>
<evidence type="ECO:0000256" key="1">
    <source>
        <dbReference type="ARBA" id="ARBA00022679"/>
    </source>
</evidence>
<dbReference type="RefSeq" id="WP_124232377.1">
    <property type="nucleotide sequence ID" value="NZ_RHHM01000004.1"/>
</dbReference>
<gene>
    <name evidence="3" type="ORF">EB241_06545</name>
</gene>
<dbReference type="OrthoDB" id="7061431at2"/>
<dbReference type="GO" id="GO:0000287">
    <property type="term" value="F:magnesium ion binding"/>
    <property type="evidence" value="ECO:0007669"/>
    <property type="project" value="InterPro"/>
</dbReference>
<accession>A0A3N6S041</accession>
<proteinExistence type="predicted"/>
<name>A0A3N6S041_9GAMM</name>
<evidence type="ECO:0000259" key="2">
    <source>
        <dbReference type="Pfam" id="PF01648"/>
    </source>
</evidence>
<dbReference type="Pfam" id="PF01648">
    <property type="entry name" value="ACPS"/>
    <property type="match status" value="1"/>
</dbReference>
<dbReference type="InterPro" id="IPR008278">
    <property type="entry name" value="4-PPantetheinyl_Trfase_dom"/>
</dbReference>
<dbReference type="Proteomes" id="UP000279457">
    <property type="component" value="Unassembled WGS sequence"/>
</dbReference>